<keyword evidence="5" id="KW-0548">Nucleotidyltransferase</keyword>
<dbReference type="InterPro" id="IPR043502">
    <property type="entry name" value="DNA/RNA_pol_sf"/>
</dbReference>
<dbReference type="GO" id="GO:0006260">
    <property type="term" value="P:DNA replication"/>
    <property type="evidence" value="ECO:0007669"/>
    <property type="project" value="UniProtKB-KW"/>
</dbReference>
<dbReference type="InterPro" id="IPR017961">
    <property type="entry name" value="DNA_pol_Y-fam_little_finger"/>
</dbReference>
<dbReference type="Gene3D" id="3.30.1490.100">
    <property type="entry name" value="DNA polymerase, Y-family, little finger domain"/>
    <property type="match status" value="1"/>
</dbReference>
<dbReference type="InterPro" id="IPR022880">
    <property type="entry name" value="DNApol_IV"/>
</dbReference>
<keyword evidence="10" id="KW-0239">DNA-directed DNA polymerase</keyword>
<dbReference type="Proteomes" id="UP001465755">
    <property type="component" value="Unassembled WGS sequence"/>
</dbReference>
<dbReference type="GO" id="GO:0005634">
    <property type="term" value="C:nucleus"/>
    <property type="evidence" value="ECO:0007669"/>
    <property type="project" value="TreeGrafter"/>
</dbReference>
<dbReference type="AlphaFoldDB" id="A0AAW1NWP6"/>
<evidence type="ECO:0000256" key="3">
    <source>
        <dbReference type="ARBA" id="ARBA00016178"/>
    </source>
</evidence>
<sequence length="567" mass="61145">MDLLDDEEDDSLDYGFDQEEECFQAFGSADHVLAADQARADPTAAQAAAASAPGSSKQWQNYETVFTNAKAGMAGVNKELVKQVVYEMSKDSPHFKNEQRKQQQTDQRTQKMLARSKQLSAHELEGHTRQMDKKLAALKATQDLTRTWIHCDMDAFYAAVEELHDPSLKSKPMAVGGIGMICTANYEARKYGVRAAMPGFIGRRLCPQLLFAKPDFSKYTKAAEGVRAVLRLYDPEFECASLDEAYLDVTDYCQAHNMTGAEVAQALRSQVHAATQLTCSCGVAANRLLAKICSDINKPNGQAVLPSEPGAIRKFMEELPVRKVPMIGRVTEGMLRQLGVTKCADLLASRGLLGALYSDIATDHFMAVALGIGRTTHGEPAREGEAGRKGKSVERTFAAISSPAEQDAKCAELAEKLAADLQSEGLKGKTLTLKLKAISFEVRTRAATLPQHVDSLEAILAAALRLLRPEQPIDAARPAETSTVPSSLSPDSDRAAQTGEAGMGQEPARASGSMPADMSGPSQQGAGPASQPFELSLRDWADPATSSQVPGTQQTAPSESRQERVQS</sequence>
<dbReference type="FunFam" id="3.30.1490.100:FF:000004">
    <property type="entry name" value="DNA polymerase IV"/>
    <property type="match status" value="1"/>
</dbReference>
<comment type="catalytic activity">
    <reaction evidence="12">
        <text>DNA(n) + a 2'-deoxyribonucleoside 5'-triphosphate = DNA(n+1) + diphosphate</text>
        <dbReference type="Rhea" id="RHEA:22508"/>
        <dbReference type="Rhea" id="RHEA-COMP:17339"/>
        <dbReference type="Rhea" id="RHEA-COMP:17340"/>
        <dbReference type="ChEBI" id="CHEBI:33019"/>
        <dbReference type="ChEBI" id="CHEBI:61560"/>
        <dbReference type="ChEBI" id="CHEBI:173112"/>
        <dbReference type="EC" id="2.7.7.7"/>
    </reaction>
</comment>
<evidence type="ECO:0000256" key="11">
    <source>
        <dbReference type="ARBA" id="ARBA00023204"/>
    </source>
</evidence>
<dbReference type="Gene3D" id="3.30.70.270">
    <property type="match status" value="1"/>
</dbReference>
<evidence type="ECO:0000256" key="13">
    <source>
        <dbReference type="SAM" id="MobiDB-lite"/>
    </source>
</evidence>
<keyword evidence="11" id="KW-0234">DNA repair</keyword>
<proteinExistence type="inferred from homology"/>
<comment type="similarity">
    <text evidence="1">Belongs to the DNA polymerase type-Y family.</text>
</comment>
<dbReference type="SUPFAM" id="SSF100879">
    <property type="entry name" value="Lesion bypass DNA polymerase (Y-family), little finger domain"/>
    <property type="match status" value="1"/>
</dbReference>
<evidence type="ECO:0000256" key="12">
    <source>
        <dbReference type="ARBA" id="ARBA00049244"/>
    </source>
</evidence>
<name>A0AAW1NWP6_9CHLO</name>
<evidence type="ECO:0000256" key="4">
    <source>
        <dbReference type="ARBA" id="ARBA00022679"/>
    </source>
</evidence>
<keyword evidence="8" id="KW-0227">DNA damage</keyword>
<protein>
    <recommendedName>
        <fullName evidence="3">DNA polymerase kappa</fullName>
        <ecNumber evidence="2">2.7.7.7</ecNumber>
    </recommendedName>
</protein>
<dbReference type="GO" id="GO:0046872">
    <property type="term" value="F:metal ion binding"/>
    <property type="evidence" value="ECO:0007669"/>
    <property type="project" value="UniProtKB-KW"/>
</dbReference>
<dbReference type="PANTHER" id="PTHR11076:SF33">
    <property type="entry name" value="DNA POLYMERASE KAPPA"/>
    <property type="match status" value="1"/>
</dbReference>
<keyword evidence="7" id="KW-0479">Metal-binding</keyword>
<evidence type="ECO:0000256" key="1">
    <source>
        <dbReference type="ARBA" id="ARBA00010945"/>
    </source>
</evidence>
<reference evidence="15 16" key="1">
    <citation type="journal article" date="2024" name="Nat. Commun.">
        <title>Phylogenomics reveals the evolutionary origins of lichenization in chlorophyte algae.</title>
        <authorList>
            <person name="Puginier C."/>
            <person name="Libourel C."/>
            <person name="Otte J."/>
            <person name="Skaloud P."/>
            <person name="Haon M."/>
            <person name="Grisel S."/>
            <person name="Petersen M."/>
            <person name="Berrin J.G."/>
            <person name="Delaux P.M."/>
            <person name="Dal Grande F."/>
            <person name="Keller J."/>
        </authorList>
    </citation>
    <scope>NUCLEOTIDE SEQUENCE [LARGE SCALE GENOMIC DNA]</scope>
    <source>
        <strain evidence="15 16">SAG 2036</strain>
    </source>
</reference>
<feature type="compositionally biased region" description="Polar residues" evidence="13">
    <location>
        <begin position="544"/>
        <end position="559"/>
    </location>
</feature>
<dbReference type="FunFam" id="1.10.150.810:FF:000003">
    <property type="entry name" value="DNA polymerase kappa subunit"/>
    <property type="match status" value="1"/>
</dbReference>
<evidence type="ECO:0000256" key="8">
    <source>
        <dbReference type="ARBA" id="ARBA00022763"/>
    </source>
</evidence>
<dbReference type="Pfam" id="PF11798">
    <property type="entry name" value="IMS_HHH"/>
    <property type="match status" value="1"/>
</dbReference>
<comment type="caution">
    <text evidence="15">The sequence shown here is derived from an EMBL/GenBank/DDBJ whole genome shotgun (WGS) entry which is preliminary data.</text>
</comment>
<dbReference type="NCBIfam" id="NF002677">
    <property type="entry name" value="PRK02406.1"/>
    <property type="match status" value="1"/>
</dbReference>
<dbReference type="EMBL" id="JALJOQ010000078">
    <property type="protein sequence ID" value="KAK9800914.1"/>
    <property type="molecule type" value="Genomic_DNA"/>
</dbReference>
<dbReference type="Gene3D" id="1.10.150.810">
    <property type="match status" value="2"/>
</dbReference>
<dbReference type="SUPFAM" id="SSF56672">
    <property type="entry name" value="DNA/RNA polymerases"/>
    <property type="match status" value="1"/>
</dbReference>
<feature type="compositionally biased region" description="Polar residues" evidence="13">
    <location>
        <begin position="480"/>
        <end position="490"/>
    </location>
</feature>
<dbReference type="InterPro" id="IPR043128">
    <property type="entry name" value="Rev_trsase/Diguanyl_cyclase"/>
</dbReference>
<dbReference type="PANTHER" id="PTHR11076">
    <property type="entry name" value="DNA REPAIR POLYMERASE UMUC / TRANSFERASE FAMILY MEMBER"/>
    <property type="match status" value="1"/>
</dbReference>
<feature type="domain" description="UmuC" evidence="14">
    <location>
        <begin position="148"/>
        <end position="328"/>
    </location>
</feature>
<evidence type="ECO:0000256" key="10">
    <source>
        <dbReference type="ARBA" id="ARBA00022932"/>
    </source>
</evidence>
<dbReference type="Gene3D" id="3.40.1170.60">
    <property type="match status" value="1"/>
</dbReference>
<evidence type="ECO:0000256" key="9">
    <source>
        <dbReference type="ARBA" id="ARBA00022842"/>
    </source>
</evidence>
<evidence type="ECO:0000313" key="16">
    <source>
        <dbReference type="Proteomes" id="UP001465755"/>
    </source>
</evidence>
<feature type="region of interest" description="Disordered" evidence="13">
    <location>
        <begin position="473"/>
        <end position="567"/>
    </location>
</feature>
<dbReference type="FunFam" id="3.30.70.270:FF:000014">
    <property type="entry name" value="DNA polymerase kappa subunit"/>
    <property type="match status" value="1"/>
</dbReference>
<evidence type="ECO:0000256" key="2">
    <source>
        <dbReference type="ARBA" id="ARBA00012417"/>
    </source>
</evidence>
<dbReference type="InterPro" id="IPR001126">
    <property type="entry name" value="UmuC"/>
</dbReference>
<evidence type="ECO:0000256" key="7">
    <source>
        <dbReference type="ARBA" id="ARBA00022723"/>
    </source>
</evidence>
<dbReference type="EC" id="2.7.7.7" evidence="2"/>
<dbReference type="GO" id="GO:0003887">
    <property type="term" value="F:DNA-directed DNA polymerase activity"/>
    <property type="evidence" value="ECO:0007669"/>
    <property type="project" value="UniProtKB-KW"/>
</dbReference>
<keyword evidence="16" id="KW-1185">Reference proteome</keyword>
<evidence type="ECO:0000256" key="6">
    <source>
        <dbReference type="ARBA" id="ARBA00022705"/>
    </source>
</evidence>
<dbReference type="InterPro" id="IPR036775">
    <property type="entry name" value="DNA_pol_Y-fam_lit_finger_sf"/>
</dbReference>
<dbReference type="GO" id="GO:0042276">
    <property type="term" value="P:error-prone translesion synthesis"/>
    <property type="evidence" value="ECO:0007669"/>
    <property type="project" value="TreeGrafter"/>
</dbReference>
<keyword evidence="4" id="KW-0808">Transferase</keyword>
<evidence type="ECO:0000256" key="5">
    <source>
        <dbReference type="ARBA" id="ARBA00022695"/>
    </source>
</evidence>
<dbReference type="Pfam" id="PF11799">
    <property type="entry name" value="IMS_C"/>
    <property type="match status" value="1"/>
</dbReference>
<gene>
    <name evidence="15" type="ORF">WJX73_010443</name>
</gene>
<dbReference type="GO" id="GO:0006281">
    <property type="term" value="P:DNA repair"/>
    <property type="evidence" value="ECO:0007669"/>
    <property type="project" value="UniProtKB-KW"/>
</dbReference>
<dbReference type="Pfam" id="PF00817">
    <property type="entry name" value="IMS"/>
    <property type="match status" value="1"/>
</dbReference>
<evidence type="ECO:0000259" key="14">
    <source>
        <dbReference type="PROSITE" id="PS50173"/>
    </source>
</evidence>
<dbReference type="FunFam" id="3.40.1170.60:FF:000012">
    <property type="entry name" value="Putative DNA-directed polymerase kappa"/>
    <property type="match status" value="1"/>
</dbReference>
<dbReference type="CDD" id="cd03586">
    <property type="entry name" value="PolY_Pol_IV_kappa"/>
    <property type="match status" value="1"/>
</dbReference>
<evidence type="ECO:0000313" key="15">
    <source>
        <dbReference type="EMBL" id="KAK9800914.1"/>
    </source>
</evidence>
<accession>A0AAW1NWP6</accession>
<dbReference type="PROSITE" id="PS50173">
    <property type="entry name" value="UMUC"/>
    <property type="match status" value="1"/>
</dbReference>
<dbReference type="GO" id="GO:0003684">
    <property type="term" value="F:damaged DNA binding"/>
    <property type="evidence" value="ECO:0007669"/>
    <property type="project" value="InterPro"/>
</dbReference>
<keyword evidence="6" id="KW-0235">DNA replication</keyword>
<dbReference type="InterPro" id="IPR050116">
    <property type="entry name" value="DNA_polymerase-Y"/>
</dbReference>
<dbReference type="InterPro" id="IPR024728">
    <property type="entry name" value="PolY_HhH_motif"/>
</dbReference>
<organism evidence="15 16">
    <name type="scientific">Symbiochloris irregularis</name>
    <dbReference type="NCBI Taxonomy" id="706552"/>
    <lineage>
        <taxon>Eukaryota</taxon>
        <taxon>Viridiplantae</taxon>
        <taxon>Chlorophyta</taxon>
        <taxon>core chlorophytes</taxon>
        <taxon>Trebouxiophyceae</taxon>
        <taxon>Trebouxiales</taxon>
        <taxon>Trebouxiaceae</taxon>
        <taxon>Symbiochloris</taxon>
    </lineage>
</organism>
<keyword evidence="9" id="KW-0460">Magnesium</keyword>